<gene>
    <name evidence="3" type="ORF">C4F51_02355</name>
</gene>
<keyword evidence="2" id="KW-0732">Signal</keyword>
<feature type="repeat" description="TPR" evidence="1">
    <location>
        <begin position="32"/>
        <end position="65"/>
    </location>
</feature>
<dbReference type="PANTHER" id="PTHR12558">
    <property type="entry name" value="CELL DIVISION CYCLE 16,23,27"/>
    <property type="match status" value="1"/>
</dbReference>
<dbReference type="EMBL" id="PRDL01000001">
    <property type="protein sequence ID" value="MBE8716026.1"/>
    <property type="molecule type" value="Genomic_DNA"/>
</dbReference>
<accession>A0A928UZE6</accession>
<evidence type="ECO:0000256" key="1">
    <source>
        <dbReference type="PROSITE-ProRule" id="PRU00339"/>
    </source>
</evidence>
<proteinExistence type="predicted"/>
<dbReference type="SMART" id="SM00028">
    <property type="entry name" value="TPR"/>
    <property type="match status" value="13"/>
</dbReference>
<dbReference type="SUPFAM" id="SSF48452">
    <property type="entry name" value="TPR-like"/>
    <property type="match status" value="3"/>
</dbReference>
<sequence>MGSMMRKSAFLLSLVIALTACDNNGQDVQAEVNRYERSATAYQQQGQYRAAILEARNAIQLQPGNSAGYILLANIYNKIGVYASTRNLLEPLLEKHPEVFVELAEAYVEGRKFRSAINLLNSGNIRNLNENEQRRAYGIQARAYIALGDVEGFQKTLEKVKAIPGSEGQSAYLSAEFFMAQGNREKAAETLKAALQTGPDHLRSLILAGQIEFMENHLDAAEAHLTRALTLTANGDVLTAERATILDYLTQVLIQQGRTSEAYAYQRLLADSNNEGELLRKKYADALELYQQGKLEESAKLLQEIRSLSPTHTSAGTLLGLIQYQQGDNEEAVELFNQYLDTETASSSLIQAAAMAKYQSNNNIQDAIGLLRDAANRQPEDANIQASLGLALLEADPVSQQGADAIEKSLSLNPAQQRLRLALAKRQMTLGDKEGAIGQLETAYKTQPEDLAVQQTYLSTLLAEGRENRVDQEIQAFKKQYPDNVRGAFLEGWFRLHQKKYAEARSLFGKTLKNPDSPDRAIAYMGLAQTWERENQWAKAAEVWSEALTDMPGQIEGYSQWMNALEKSGNSQQAIPFLTKLEEKGAWQTSVMLSQLTFNDGNIEKAIEHIQLALEKSEHAGFVRNIAADLYNRLAIRDRSQGKIPEAKISFLKALEYNPSNINYLANLVDTELFTNNAQEANRLLDAFKPQEEDKAAWHYLKGLIHRAAEETGPSLEAFQTSWAVKPTESAAEAIFSAHQAAGNTAGRDEWLNEWLNKLPNSAKATLVKAMQYQQAGNLKEAEVWYQRSIEISADSVIAFNNLAWIYHEQKDKRALEYAKRAYDLAPQSPVILDTYGWMLVNAGSVKEGVAYLEQAEKIAPDNADVKEHLQKARQQL</sequence>
<dbReference type="PANTHER" id="PTHR12558:SF13">
    <property type="entry name" value="CELL DIVISION CYCLE PROTEIN 27 HOMOLOG"/>
    <property type="match status" value="1"/>
</dbReference>
<feature type="chain" id="PRO_5036930201" description="PEP-CTERM system TPR-repeat lipoprotein" evidence="2">
    <location>
        <begin position="23"/>
        <end position="877"/>
    </location>
</feature>
<dbReference type="PROSITE" id="PS50005">
    <property type="entry name" value="TPR"/>
    <property type="match status" value="3"/>
</dbReference>
<dbReference type="AlphaFoldDB" id="A0A928UZE6"/>
<feature type="repeat" description="TPR" evidence="1">
    <location>
        <begin position="628"/>
        <end position="661"/>
    </location>
</feature>
<evidence type="ECO:0000256" key="2">
    <source>
        <dbReference type="SAM" id="SignalP"/>
    </source>
</evidence>
<dbReference type="InterPro" id="IPR019734">
    <property type="entry name" value="TPR_rpt"/>
</dbReference>
<name>A0A928UZE6_9GAMM</name>
<comment type="caution">
    <text evidence="3">The sequence shown here is derived from an EMBL/GenBank/DDBJ whole genome shotgun (WGS) entry which is preliminary data.</text>
</comment>
<keyword evidence="1" id="KW-0802">TPR repeat</keyword>
<feature type="signal peptide" evidence="2">
    <location>
        <begin position="1"/>
        <end position="22"/>
    </location>
</feature>
<dbReference type="Proteomes" id="UP000652567">
    <property type="component" value="Unassembled WGS sequence"/>
</dbReference>
<evidence type="ECO:0000313" key="4">
    <source>
        <dbReference type="Proteomes" id="UP000652567"/>
    </source>
</evidence>
<protein>
    <recommendedName>
        <fullName evidence="5">PEP-CTERM system TPR-repeat lipoprotein</fullName>
    </recommendedName>
</protein>
<organism evidence="3 4">
    <name type="scientific">Cellvibrio polysaccharolyticus</name>
    <dbReference type="NCBI Taxonomy" id="2082724"/>
    <lineage>
        <taxon>Bacteria</taxon>
        <taxon>Pseudomonadati</taxon>
        <taxon>Pseudomonadota</taxon>
        <taxon>Gammaproteobacteria</taxon>
        <taxon>Cellvibrionales</taxon>
        <taxon>Cellvibrionaceae</taxon>
        <taxon>Cellvibrio</taxon>
    </lineage>
</organism>
<dbReference type="InterPro" id="IPR011990">
    <property type="entry name" value="TPR-like_helical_dom_sf"/>
</dbReference>
<dbReference type="PROSITE" id="PS51257">
    <property type="entry name" value="PROKAR_LIPOPROTEIN"/>
    <property type="match status" value="1"/>
</dbReference>
<reference evidence="3" key="1">
    <citation type="submission" date="2018-07" db="EMBL/GenBank/DDBJ databases">
        <title>Genome assembly of strain Ka43.</title>
        <authorList>
            <person name="Kukolya J."/>
            <person name="Nagy I."/>
            <person name="Horvath B."/>
            <person name="Toth A."/>
        </authorList>
    </citation>
    <scope>NUCLEOTIDE SEQUENCE</scope>
    <source>
        <strain evidence="3">KB43</strain>
    </source>
</reference>
<keyword evidence="4" id="KW-1185">Reference proteome</keyword>
<evidence type="ECO:0008006" key="5">
    <source>
        <dbReference type="Google" id="ProtNLM"/>
    </source>
</evidence>
<feature type="repeat" description="TPR" evidence="1">
    <location>
        <begin position="313"/>
        <end position="346"/>
    </location>
</feature>
<evidence type="ECO:0000313" key="3">
    <source>
        <dbReference type="EMBL" id="MBE8716026.1"/>
    </source>
</evidence>
<dbReference type="Pfam" id="PF13432">
    <property type="entry name" value="TPR_16"/>
    <property type="match status" value="3"/>
</dbReference>
<dbReference type="Gene3D" id="1.25.40.10">
    <property type="entry name" value="Tetratricopeptide repeat domain"/>
    <property type="match status" value="5"/>
</dbReference>